<dbReference type="Pfam" id="PF00512">
    <property type="entry name" value="HisKA"/>
    <property type="match status" value="1"/>
</dbReference>
<dbReference type="InterPro" id="IPR003594">
    <property type="entry name" value="HATPase_dom"/>
</dbReference>
<dbReference type="EMBL" id="JAHDTB010000003">
    <property type="protein sequence ID" value="MBW8287152.1"/>
    <property type="molecule type" value="Genomic_DNA"/>
</dbReference>
<feature type="transmembrane region" description="Helical" evidence="11">
    <location>
        <begin position="12"/>
        <end position="37"/>
    </location>
</feature>
<evidence type="ECO:0000259" key="12">
    <source>
        <dbReference type="PROSITE" id="PS50109"/>
    </source>
</evidence>
<evidence type="ECO:0000256" key="7">
    <source>
        <dbReference type="ARBA" id="ARBA00022777"/>
    </source>
</evidence>
<evidence type="ECO:0000256" key="11">
    <source>
        <dbReference type="SAM" id="Phobius"/>
    </source>
</evidence>
<dbReference type="Gene3D" id="1.10.287.130">
    <property type="match status" value="1"/>
</dbReference>
<feature type="transmembrane region" description="Helical" evidence="11">
    <location>
        <begin position="151"/>
        <end position="169"/>
    </location>
</feature>
<dbReference type="SMART" id="SM00387">
    <property type="entry name" value="HATPase_c"/>
    <property type="match status" value="1"/>
</dbReference>
<keyword evidence="10 11" id="KW-0472">Membrane</keyword>
<comment type="subcellular location">
    <subcellularLocation>
        <location evidence="2">Membrane</location>
        <topology evidence="2">Multi-pass membrane protein</topology>
    </subcellularLocation>
</comment>
<sequence>MDGVQKRLRDSLQLRLLVSLIAMILLLTLAVGGVSYWSAFKEANDMQDGMLNQAAWLLDQERVPPIETTAMHPVVLENESRVLIQFLAAHQAVPGRLPLPADLPNGLQTLQLNGEPYRVLVKTLFNGVRVAVAQERHIRDDIAADVAMRTALPPFLLLPFMIWLVARLIKNMLRPITELSREIDLRQVTELHSVEEERLPLEIRPFAVAINRLLDRVSQSVDSQRRFLADAAHELRSPMTALSLQAERLAAIDLPDNARERMATLRCGIERSRRLLNQLLTMARVQTTAAPQAGMAAPVSIQAVFRSVLEDLMPLAEAKGIDIGVEDGTDVAVKASELDLATVVKNLVDNAIRYTPSGGKVDLSAGVLPDGVFLAVADNGPGIPEPERERVFDPFYRMLGTEQQGSGLGLAIAREVAGRLGGSIALNWSAEAERLGLKVVVKLRAD</sequence>
<keyword evidence="9" id="KW-0902">Two-component regulatory system</keyword>
<dbReference type="PROSITE" id="PS50109">
    <property type="entry name" value="HIS_KIN"/>
    <property type="match status" value="1"/>
</dbReference>
<keyword evidence="4" id="KW-0597">Phosphoprotein</keyword>
<evidence type="ECO:0000256" key="4">
    <source>
        <dbReference type="ARBA" id="ARBA00022553"/>
    </source>
</evidence>
<feature type="domain" description="HAMP" evidence="13">
    <location>
        <begin position="170"/>
        <end position="222"/>
    </location>
</feature>
<comment type="catalytic activity">
    <reaction evidence="1">
        <text>ATP + protein L-histidine = ADP + protein N-phospho-L-histidine.</text>
        <dbReference type="EC" id="2.7.13.3"/>
    </reaction>
</comment>
<dbReference type="PANTHER" id="PTHR45436">
    <property type="entry name" value="SENSOR HISTIDINE KINASE YKOH"/>
    <property type="match status" value="1"/>
</dbReference>
<evidence type="ECO:0000256" key="5">
    <source>
        <dbReference type="ARBA" id="ARBA00022679"/>
    </source>
</evidence>
<organism evidence="14 15">
    <name type="scientific">Chromobacterium subtsugae</name>
    <dbReference type="NCBI Taxonomy" id="251747"/>
    <lineage>
        <taxon>Bacteria</taxon>
        <taxon>Pseudomonadati</taxon>
        <taxon>Pseudomonadota</taxon>
        <taxon>Betaproteobacteria</taxon>
        <taxon>Neisseriales</taxon>
        <taxon>Chromobacteriaceae</taxon>
        <taxon>Chromobacterium</taxon>
    </lineage>
</organism>
<keyword evidence="7 14" id="KW-0418">Kinase</keyword>
<dbReference type="InterPro" id="IPR036097">
    <property type="entry name" value="HisK_dim/P_sf"/>
</dbReference>
<dbReference type="SUPFAM" id="SSF47384">
    <property type="entry name" value="Homodimeric domain of signal transducing histidine kinase"/>
    <property type="match status" value="1"/>
</dbReference>
<dbReference type="CDD" id="cd00082">
    <property type="entry name" value="HisKA"/>
    <property type="match status" value="1"/>
</dbReference>
<dbReference type="Gene3D" id="3.30.565.10">
    <property type="entry name" value="Histidine kinase-like ATPase, C-terminal domain"/>
    <property type="match status" value="1"/>
</dbReference>
<dbReference type="GO" id="GO:0016301">
    <property type="term" value="F:kinase activity"/>
    <property type="evidence" value="ECO:0007669"/>
    <property type="project" value="UniProtKB-KW"/>
</dbReference>
<evidence type="ECO:0000256" key="2">
    <source>
        <dbReference type="ARBA" id="ARBA00004141"/>
    </source>
</evidence>
<keyword evidence="6 11" id="KW-0812">Transmembrane</keyword>
<dbReference type="CDD" id="cd00075">
    <property type="entry name" value="HATPase"/>
    <property type="match status" value="1"/>
</dbReference>
<evidence type="ECO:0000256" key="3">
    <source>
        <dbReference type="ARBA" id="ARBA00012438"/>
    </source>
</evidence>
<dbReference type="InterPro" id="IPR003661">
    <property type="entry name" value="HisK_dim/P_dom"/>
</dbReference>
<dbReference type="InterPro" id="IPR003660">
    <property type="entry name" value="HAMP_dom"/>
</dbReference>
<reference evidence="14 15" key="1">
    <citation type="submission" date="2021-05" db="EMBL/GenBank/DDBJ databases">
        <title>Draft Whole Genome Sequencing Of Biosensor Chromobacterium violaceum Strain CV026 Reveals A Regulatory RNA In Chromobacterium violaceum Phenotype Regulatory Network.</title>
        <authorList>
            <person name="Hong K.W."/>
            <person name="Chan K.G."/>
            <person name="Chang C.-Y."/>
        </authorList>
    </citation>
    <scope>NUCLEOTIDE SEQUENCE [LARGE SCALE GENOMIC DNA]</scope>
    <source>
        <strain evidence="14 15">ATCC 31532</strain>
    </source>
</reference>
<dbReference type="InterPro" id="IPR005467">
    <property type="entry name" value="His_kinase_dom"/>
</dbReference>
<keyword evidence="5" id="KW-0808">Transferase</keyword>
<evidence type="ECO:0000313" key="14">
    <source>
        <dbReference type="EMBL" id="MBW8287152.1"/>
    </source>
</evidence>
<dbReference type="EC" id="2.7.13.3" evidence="3"/>
<gene>
    <name evidence="14" type="ORF">KIF53_05850</name>
</gene>
<dbReference type="Proteomes" id="UP000711178">
    <property type="component" value="Unassembled WGS sequence"/>
</dbReference>
<dbReference type="RefSeq" id="WP_043574670.1">
    <property type="nucleotide sequence ID" value="NZ_CP142381.1"/>
</dbReference>
<comment type="caution">
    <text evidence="14">The sequence shown here is derived from an EMBL/GenBank/DDBJ whole genome shotgun (WGS) entry which is preliminary data.</text>
</comment>
<feature type="domain" description="Histidine kinase" evidence="12">
    <location>
        <begin position="230"/>
        <end position="446"/>
    </location>
</feature>
<proteinExistence type="predicted"/>
<dbReference type="GeneID" id="89685120"/>
<evidence type="ECO:0000259" key="13">
    <source>
        <dbReference type="PROSITE" id="PS50885"/>
    </source>
</evidence>
<dbReference type="InterPro" id="IPR050428">
    <property type="entry name" value="TCS_sensor_his_kinase"/>
</dbReference>
<evidence type="ECO:0000256" key="1">
    <source>
        <dbReference type="ARBA" id="ARBA00000085"/>
    </source>
</evidence>
<dbReference type="PRINTS" id="PR00344">
    <property type="entry name" value="BCTRLSENSOR"/>
</dbReference>
<name>A0ABS7FAY4_9NEIS</name>
<protein>
    <recommendedName>
        <fullName evidence="3">histidine kinase</fullName>
        <ecNumber evidence="3">2.7.13.3</ecNumber>
    </recommendedName>
</protein>
<dbReference type="Pfam" id="PF02518">
    <property type="entry name" value="HATPase_c"/>
    <property type="match status" value="1"/>
</dbReference>
<accession>A0ABS7FAY4</accession>
<evidence type="ECO:0000256" key="10">
    <source>
        <dbReference type="ARBA" id="ARBA00023136"/>
    </source>
</evidence>
<evidence type="ECO:0000256" key="6">
    <source>
        <dbReference type="ARBA" id="ARBA00022692"/>
    </source>
</evidence>
<evidence type="ECO:0000313" key="15">
    <source>
        <dbReference type="Proteomes" id="UP000711178"/>
    </source>
</evidence>
<keyword evidence="15" id="KW-1185">Reference proteome</keyword>
<dbReference type="InterPro" id="IPR004358">
    <property type="entry name" value="Sig_transdc_His_kin-like_C"/>
</dbReference>
<keyword evidence="8 11" id="KW-1133">Transmembrane helix</keyword>
<dbReference type="PANTHER" id="PTHR45436:SF15">
    <property type="entry name" value="SENSOR HISTIDINE KINASE CUSS"/>
    <property type="match status" value="1"/>
</dbReference>
<evidence type="ECO:0000256" key="8">
    <source>
        <dbReference type="ARBA" id="ARBA00022989"/>
    </source>
</evidence>
<dbReference type="SMART" id="SM00388">
    <property type="entry name" value="HisKA"/>
    <property type="match status" value="1"/>
</dbReference>
<dbReference type="PROSITE" id="PS50885">
    <property type="entry name" value="HAMP"/>
    <property type="match status" value="1"/>
</dbReference>
<dbReference type="InterPro" id="IPR036890">
    <property type="entry name" value="HATPase_C_sf"/>
</dbReference>
<evidence type="ECO:0000256" key="9">
    <source>
        <dbReference type="ARBA" id="ARBA00023012"/>
    </source>
</evidence>
<dbReference type="SUPFAM" id="SSF55874">
    <property type="entry name" value="ATPase domain of HSP90 chaperone/DNA topoisomerase II/histidine kinase"/>
    <property type="match status" value="1"/>
</dbReference>